<dbReference type="EMBL" id="ASHM01128961">
    <property type="protein sequence ID" value="PNX58720.1"/>
    <property type="molecule type" value="Genomic_DNA"/>
</dbReference>
<evidence type="ECO:0000256" key="1">
    <source>
        <dbReference type="ARBA" id="ARBA00004474"/>
    </source>
</evidence>
<evidence type="ECO:0000256" key="4">
    <source>
        <dbReference type="ARBA" id="ARBA00022946"/>
    </source>
</evidence>
<feature type="non-terminal residue" evidence="6">
    <location>
        <position position="74"/>
    </location>
</feature>
<reference evidence="6 7" key="1">
    <citation type="journal article" date="2014" name="Am. J. Bot.">
        <title>Genome assembly and annotation for red clover (Trifolium pratense; Fabaceae).</title>
        <authorList>
            <person name="Istvanek J."/>
            <person name="Jaros M."/>
            <person name="Krenek A."/>
            <person name="Repkova J."/>
        </authorList>
    </citation>
    <scope>NUCLEOTIDE SEQUENCE [LARGE SCALE GENOMIC DNA]</scope>
    <source>
        <strain evidence="7">cv. Tatra</strain>
        <tissue evidence="6">Young leaves</tissue>
    </source>
</reference>
<dbReference type="AlphaFoldDB" id="A0A2K3JXK6"/>
<keyword evidence="4" id="KW-0809">Transit peptide</keyword>
<dbReference type="GO" id="GO:0009536">
    <property type="term" value="C:plastid"/>
    <property type="evidence" value="ECO:0007669"/>
    <property type="project" value="UniProtKB-SubCell"/>
</dbReference>
<sequence>MCVSVTVARYTSFAGLFPLLSSGLLPLLKVEEISQTIDSESLTVQNSVLFAGPLTTTSISTNAKFEVRSPNRLQ</sequence>
<comment type="caution">
    <text evidence="6">The sequence shown here is derived from an EMBL/GenBank/DDBJ whole genome shotgun (WGS) entry which is preliminary data.</text>
</comment>
<dbReference type="ExpressionAtlas" id="A0A2K3JXK6">
    <property type="expression patterns" value="baseline"/>
</dbReference>
<dbReference type="Pfam" id="PF04755">
    <property type="entry name" value="PAP_fibrillin"/>
    <property type="match status" value="1"/>
</dbReference>
<protein>
    <submittedName>
        <fullName evidence="6">Plastid-lipid-associated protein chloroplastic-like</fullName>
    </submittedName>
</protein>
<reference evidence="6 7" key="2">
    <citation type="journal article" date="2017" name="Front. Plant Sci.">
        <title>Gene Classification and Mining of Molecular Markers Useful in Red Clover (Trifolium pratense) Breeding.</title>
        <authorList>
            <person name="Istvanek J."/>
            <person name="Dluhosova J."/>
            <person name="Dluhos P."/>
            <person name="Patkova L."/>
            <person name="Nedelnik J."/>
            <person name="Repkova J."/>
        </authorList>
    </citation>
    <scope>NUCLEOTIDE SEQUENCE [LARGE SCALE GENOMIC DNA]</scope>
    <source>
        <strain evidence="7">cv. Tatra</strain>
        <tissue evidence="6">Young leaves</tissue>
    </source>
</reference>
<evidence type="ECO:0000313" key="6">
    <source>
        <dbReference type="EMBL" id="PNX58720.1"/>
    </source>
</evidence>
<comment type="similarity">
    <text evidence="2">Belongs to the PAP/fibrillin family.</text>
</comment>
<evidence type="ECO:0000256" key="3">
    <source>
        <dbReference type="ARBA" id="ARBA00022640"/>
    </source>
</evidence>
<name>A0A2K3JXK6_TRIPR</name>
<dbReference type="PANTHER" id="PTHR31906">
    <property type="entry name" value="PLASTID-LIPID-ASSOCIATED PROTEIN 4, CHLOROPLASTIC-RELATED"/>
    <property type="match status" value="1"/>
</dbReference>
<dbReference type="InterPro" id="IPR039633">
    <property type="entry name" value="PAP"/>
</dbReference>
<evidence type="ECO:0000313" key="7">
    <source>
        <dbReference type="Proteomes" id="UP000236291"/>
    </source>
</evidence>
<gene>
    <name evidence="6" type="ORF">L195_g059330</name>
</gene>
<proteinExistence type="inferred from homology"/>
<keyword evidence="3" id="KW-0934">Plastid</keyword>
<feature type="domain" description="Plastid lipid-associated protein/fibrillin conserved" evidence="5">
    <location>
        <begin position="10"/>
        <end position="74"/>
    </location>
</feature>
<comment type="subcellular location">
    <subcellularLocation>
        <location evidence="1">Plastid</location>
    </subcellularLocation>
</comment>
<evidence type="ECO:0000256" key="2">
    <source>
        <dbReference type="ARBA" id="ARBA00005845"/>
    </source>
</evidence>
<evidence type="ECO:0000259" key="5">
    <source>
        <dbReference type="Pfam" id="PF04755"/>
    </source>
</evidence>
<organism evidence="6 7">
    <name type="scientific">Trifolium pratense</name>
    <name type="common">Red clover</name>
    <dbReference type="NCBI Taxonomy" id="57577"/>
    <lineage>
        <taxon>Eukaryota</taxon>
        <taxon>Viridiplantae</taxon>
        <taxon>Streptophyta</taxon>
        <taxon>Embryophyta</taxon>
        <taxon>Tracheophyta</taxon>
        <taxon>Spermatophyta</taxon>
        <taxon>Magnoliopsida</taxon>
        <taxon>eudicotyledons</taxon>
        <taxon>Gunneridae</taxon>
        <taxon>Pentapetalae</taxon>
        <taxon>rosids</taxon>
        <taxon>fabids</taxon>
        <taxon>Fabales</taxon>
        <taxon>Fabaceae</taxon>
        <taxon>Papilionoideae</taxon>
        <taxon>50 kb inversion clade</taxon>
        <taxon>NPAAA clade</taxon>
        <taxon>Hologalegina</taxon>
        <taxon>IRL clade</taxon>
        <taxon>Trifolieae</taxon>
        <taxon>Trifolium</taxon>
    </lineage>
</organism>
<accession>A0A2K3JXK6</accession>
<dbReference type="Proteomes" id="UP000236291">
    <property type="component" value="Unassembled WGS sequence"/>
</dbReference>
<dbReference type="InterPro" id="IPR006843">
    <property type="entry name" value="PAP/fibrillin_dom"/>
</dbReference>